<dbReference type="RefSeq" id="WP_162658177.1">
    <property type="nucleotide sequence ID" value="NZ_LR593887.1"/>
</dbReference>
<keyword evidence="2" id="KW-1185">Reference proteome</keyword>
<organism evidence="1">
    <name type="scientific">Tuwongella immobilis</name>
    <dbReference type="NCBI Taxonomy" id="692036"/>
    <lineage>
        <taxon>Bacteria</taxon>
        <taxon>Pseudomonadati</taxon>
        <taxon>Planctomycetota</taxon>
        <taxon>Planctomycetia</taxon>
        <taxon>Gemmatales</taxon>
        <taxon>Gemmataceae</taxon>
        <taxon>Tuwongella</taxon>
    </lineage>
</organism>
<dbReference type="InParanoid" id="A0A6C2YN79"/>
<dbReference type="EMBL" id="LR593887">
    <property type="protein sequence ID" value="VTS03291.1"/>
    <property type="molecule type" value="Genomic_DNA"/>
</dbReference>
<proteinExistence type="predicted"/>
<dbReference type="EMBL" id="LR586016">
    <property type="protein sequence ID" value="VIP03068.1"/>
    <property type="molecule type" value="Genomic_DNA"/>
</dbReference>
<sequence length="140" mass="15654">MTTTEADIAEAFLRRWNAERLDGQIRGGLWYGRVPPDAGPPYASISVRKSGTEYFSRGSLVTFEVEMSLWSDQSIGGEPRILTAAILTAFDTRQRPMIVSPGRVIRVRAGEGDLHLEESLRNAADVCQGRMTWRILIQET</sequence>
<dbReference type="KEGG" id="tim:GMBLW1_08920"/>
<evidence type="ECO:0000313" key="1">
    <source>
        <dbReference type="EMBL" id="VIP03068.1"/>
    </source>
</evidence>
<gene>
    <name evidence="1" type="ORF">GMBLW1_08920</name>
</gene>
<reference evidence="1" key="1">
    <citation type="submission" date="2019-04" db="EMBL/GenBank/DDBJ databases">
        <authorList>
            <consortium name="Science for Life Laboratories"/>
        </authorList>
    </citation>
    <scope>NUCLEOTIDE SEQUENCE</scope>
    <source>
        <strain evidence="1">MBLW1</strain>
    </source>
</reference>
<dbReference type="AlphaFoldDB" id="A0A6C2YN79"/>
<accession>A0A6C2YN79</accession>
<dbReference type="Proteomes" id="UP000464378">
    <property type="component" value="Chromosome"/>
</dbReference>
<name>A0A6C2YN79_9BACT</name>
<evidence type="ECO:0000313" key="2">
    <source>
        <dbReference type="Proteomes" id="UP000464378"/>
    </source>
</evidence>
<protein>
    <submittedName>
        <fullName evidence="1">Uncharacterized protein</fullName>
    </submittedName>
</protein>